<name>A0A929L0W2_9SPHI</name>
<evidence type="ECO:0000256" key="1">
    <source>
        <dbReference type="ARBA" id="ARBA00004167"/>
    </source>
</evidence>
<evidence type="ECO:0000256" key="3">
    <source>
        <dbReference type="ARBA" id="ARBA00022989"/>
    </source>
</evidence>
<dbReference type="InterPro" id="IPR006260">
    <property type="entry name" value="TonB/TolA_C"/>
</dbReference>
<proteinExistence type="predicted"/>
<keyword evidence="3" id="KW-1133">Transmembrane helix</keyword>
<evidence type="ECO:0000256" key="4">
    <source>
        <dbReference type="ARBA" id="ARBA00023136"/>
    </source>
</evidence>
<evidence type="ECO:0000256" key="2">
    <source>
        <dbReference type="ARBA" id="ARBA00022692"/>
    </source>
</evidence>
<feature type="chain" id="PRO_5037794149" evidence="5">
    <location>
        <begin position="24"/>
        <end position="158"/>
    </location>
</feature>
<evidence type="ECO:0000256" key="5">
    <source>
        <dbReference type="SAM" id="SignalP"/>
    </source>
</evidence>
<gene>
    <name evidence="7" type="ORF">IRJ16_11255</name>
</gene>
<protein>
    <submittedName>
        <fullName evidence="7">TonB family protein</fullName>
    </submittedName>
</protein>
<organism evidence="7 8">
    <name type="scientific">Mucilaginibacter myungsuensis</name>
    <dbReference type="NCBI Taxonomy" id="649104"/>
    <lineage>
        <taxon>Bacteria</taxon>
        <taxon>Pseudomonadati</taxon>
        <taxon>Bacteroidota</taxon>
        <taxon>Sphingobacteriia</taxon>
        <taxon>Sphingobacteriales</taxon>
        <taxon>Sphingobacteriaceae</taxon>
        <taxon>Mucilaginibacter</taxon>
    </lineage>
</organism>
<dbReference type="RefSeq" id="WP_194111682.1">
    <property type="nucleotide sequence ID" value="NZ_JADFFL010000004.1"/>
</dbReference>
<dbReference type="PROSITE" id="PS52015">
    <property type="entry name" value="TONB_CTD"/>
    <property type="match status" value="1"/>
</dbReference>
<dbReference type="InterPro" id="IPR037682">
    <property type="entry name" value="TonB_C"/>
</dbReference>
<comment type="subcellular location">
    <subcellularLocation>
        <location evidence="1">Membrane</location>
        <topology evidence="1">Single-pass membrane protein</topology>
    </subcellularLocation>
</comment>
<keyword evidence="2" id="KW-0812">Transmembrane</keyword>
<dbReference type="SUPFAM" id="SSF74653">
    <property type="entry name" value="TolA/TonB C-terminal domain"/>
    <property type="match status" value="1"/>
</dbReference>
<feature type="signal peptide" evidence="5">
    <location>
        <begin position="1"/>
        <end position="23"/>
    </location>
</feature>
<dbReference type="AlphaFoldDB" id="A0A929L0W2"/>
<sequence length="158" mass="17720">MPKLFKIALLVFALIPMVTQARASHDGHIRPDTVNLKKTFLPLITYMERGLRYPSDARYNKVQGNVIIQFELTADGTIANTEFVNANEVKQLGNGLGDEATKMLKKFKDKKKELPAGVYFLPVTYVFDTENPPAAIAPTFINRPNCLYQLIISTAGFR</sequence>
<dbReference type="Proteomes" id="UP000622475">
    <property type="component" value="Unassembled WGS sequence"/>
</dbReference>
<evidence type="ECO:0000313" key="7">
    <source>
        <dbReference type="EMBL" id="MBE9662459.1"/>
    </source>
</evidence>
<dbReference type="Gene3D" id="3.30.1150.10">
    <property type="match status" value="1"/>
</dbReference>
<evidence type="ECO:0000313" key="8">
    <source>
        <dbReference type="Proteomes" id="UP000622475"/>
    </source>
</evidence>
<dbReference type="NCBIfam" id="TIGR01352">
    <property type="entry name" value="tonB_Cterm"/>
    <property type="match status" value="1"/>
</dbReference>
<keyword evidence="4" id="KW-0472">Membrane</keyword>
<reference evidence="7" key="1">
    <citation type="submission" date="2020-10" db="EMBL/GenBank/DDBJ databases">
        <title>Mucilaginibacter mali sp. nov., isolated from rhizosphere soil of apple orchard.</title>
        <authorList>
            <person name="Lee J.-S."/>
            <person name="Kim H.S."/>
            <person name="Kim J.-S."/>
        </authorList>
    </citation>
    <scope>NUCLEOTIDE SEQUENCE</scope>
    <source>
        <strain evidence="7">KCTC 22746</strain>
    </source>
</reference>
<dbReference type="Pfam" id="PF03544">
    <property type="entry name" value="TonB_C"/>
    <property type="match status" value="1"/>
</dbReference>
<feature type="domain" description="TonB C-terminal" evidence="6">
    <location>
        <begin position="38"/>
        <end position="134"/>
    </location>
</feature>
<evidence type="ECO:0000259" key="6">
    <source>
        <dbReference type="PROSITE" id="PS52015"/>
    </source>
</evidence>
<keyword evidence="8" id="KW-1185">Reference proteome</keyword>
<dbReference type="EMBL" id="JADFFL010000004">
    <property type="protein sequence ID" value="MBE9662459.1"/>
    <property type="molecule type" value="Genomic_DNA"/>
</dbReference>
<keyword evidence="5" id="KW-0732">Signal</keyword>
<accession>A0A929L0W2</accession>
<dbReference type="GO" id="GO:0055085">
    <property type="term" value="P:transmembrane transport"/>
    <property type="evidence" value="ECO:0007669"/>
    <property type="project" value="InterPro"/>
</dbReference>
<dbReference type="GO" id="GO:0016020">
    <property type="term" value="C:membrane"/>
    <property type="evidence" value="ECO:0007669"/>
    <property type="project" value="UniProtKB-SubCell"/>
</dbReference>
<comment type="caution">
    <text evidence="7">The sequence shown here is derived from an EMBL/GenBank/DDBJ whole genome shotgun (WGS) entry which is preliminary data.</text>
</comment>